<dbReference type="AlphaFoldDB" id="A0AAV1K7C8"/>
<name>A0AAV1K7C8_9NEOP</name>
<dbReference type="EMBL" id="CAVLGL010000001">
    <property type="protein sequence ID" value="CAK1578760.1"/>
    <property type="molecule type" value="Genomic_DNA"/>
</dbReference>
<dbReference type="PANTHER" id="PTHR46599:SF3">
    <property type="entry name" value="PIGGYBAC TRANSPOSABLE ELEMENT-DERIVED PROTEIN 4"/>
    <property type="match status" value="1"/>
</dbReference>
<organism evidence="2 3">
    <name type="scientific">Parnassius mnemosyne</name>
    <name type="common">clouded apollo</name>
    <dbReference type="NCBI Taxonomy" id="213953"/>
    <lineage>
        <taxon>Eukaryota</taxon>
        <taxon>Metazoa</taxon>
        <taxon>Ecdysozoa</taxon>
        <taxon>Arthropoda</taxon>
        <taxon>Hexapoda</taxon>
        <taxon>Insecta</taxon>
        <taxon>Pterygota</taxon>
        <taxon>Neoptera</taxon>
        <taxon>Endopterygota</taxon>
        <taxon>Lepidoptera</taxon>
        <taxon>Glossata</taxon>
        <taxon>Ditrysia</taxon>
        <taxon>Papilionoidea</taxon>
        <taxon>Papilionidae</taxon>
        <taxon>Parnassiinae</taxon>
        <taxon>Parnassini</taxon>
        <taxon>Parnassius</taxon>
        <taxon>Driopa</taxon>
    </lineage>
</organism>
<dbReference type="PANTHER" id="PTHR46599">
    <property type="entry name" value="PIGGYBAC TRANSPOSABLE ELEMENT-DERIVED PROTEIN 4"/>
    <property type="match status" value="1"/>
</dbReference>
<evidence type="ECO:0000259" key="1">
    <source>
        <dbReference type="Pfam" id="PF13843"/>
    </source>
</evidence>
<evidence type="ECO:0000313" key="3">
    <source>
        <dbReference type="Proteomes" id="UP001314205"/>
    </source>
</evidence>
<proteinExistence type="predicted"/>
<comment type="caution">
    <text evidence="2">The sequence shown here is derived from an EMBL/GenBank/DDBJ whole genome shotgun (WGS) entry which is preliminary data.</text>
</comment>
<accession>A0AAV1K7C8</accession>
<protein>
    <recommendedName>
        <fullName evidence="1">PiggyBac transposable element-derived protein domain-containing protein</fullName>
    </recommendedName>
</protein>
<gene>
    <name evidence="2" type="ORF">PARMNEM_LOCUS801</name>
</gene>
<dbReference type="Pfam" id="PF13843">
    <property type="entry name" value="DDE_Tnp_1_7"/>
    <property type="match status" value="1"/>
</dbReference>
<reference evidence="2 3" key="1">
    <citation type="submission" date="2023-11" db="EMBL/GenBank/DDBJ databases">
        <authorList>
            <person name="Hedman E."/>
            <person name="Englund M."/>
            <person name="Stromberg M."/>
            <person name="Nyberg Akerstrom W."/>
            <person name="Nylinder S."/>
            <person name="Jareborg N."/>
            <person name="Kallberg Y."/>
            <person name="Kronander E."/>
        </authorList>
    </citation>
    <scope>NUCLEOTIDE SEQUENCE [LARGE SCALE GENOMIC DNA]</scope>
</reference>
<feature type="domain" description="PiggyBac transposable element-derived protein" evidence="1">
    <location>
        <begin position="127"/>
        <end position="481"/>
    </location>
</feature>
<keyword evidence="3" id="KW-1185">Reference proteome</keyword>
<dbReference type="Proteomes" id="UP001314205">
    <property type="component" value="Unassembled WGS sequence"/>
</dbReference>
<evidence type="ECO:0000313" key="2">
    <source>
        <dbReference type="EMBL" id="CAK1578760.1"/>
    </source>
</evidence>
<sequence length="591" mass="68971">MENNIVPNNEERDFCEFQMDLADFELSQEDLQEIETLEFNALQTSFRDISSDDESENLHVPKKRRRMVINSDSESDSVKDFVLQNLPTSSNTYTKWKNPTGCTARAIPFTEPTGMKSPFSRDLSQGDPEDFYSLLVDDSLFEIIAEQSNLFATQSFGDKDFKPCSRSHTWQPTDKHEIKRFFGLILFMGLVKLPSISDYWSTDDIFQQPFPRTVMTRNRFELLLQYLHFADNYNLNPNDRIGKIRYLVNLLNDKFKAYYAPKEELCVDESMIPFRGRVTFRQYNKSKRHKYGIKLFKVCTNPGYTLKIQVYSGKNIDIENNTPTKIVLSLCDELLNKGHTIATDNWYTSLELAYELLKNDTHFLGTVRKNRKYLPRKVVETNLKRGEFVAQENDCGITVLKWKDKRDVLMLSTKHTDKFTRLNVRGKAVQKPAMVIDYNKCKASVDMSDQMTAYSTPLRKTVKWYRKLAIELLLNTAVVNALIMYKETTKKNISVVDYRKNLVQYLTKSGRPETGNLALELRPKRRKNELVKKKGPVRKMRRFCVGCYKKNVEKMSRKDAKNKTLKVPTYCLQCDGQPHYCLPCFNREHRT</sequence>
<dbReference type="InterPro" id="IPR029526">
    <property type="entry name" value="PGBD"/>
</dbReference>